<evidence type="ECO:0000313" key="4">
    <source>
        <dbReference type="EMBL" id="SDS13144.1"/>
    </source>
</evidence>
<evidence type="ECO:0000313" key="5">
    <source>
        <dbReference type="Proteomes" id="UP000181956"/>
    </source>
</evidence>
<comment type="similarity">
    <text evidence="1">Belongs to the peptidase S33 family.</text>
</comment>
<dbReference type="Proteomes" id="UP000181956">
    <property type="component" value="Chromosome I"/>
</dbReference>
<dbReference type="SUPFAM" id="SSF53474">
    <property type="entry name" value="alpha/beta-Hydrolases"/>
    <property type="match status" value="1"/>
</dbReference>
<gene>
    <name evidence="4" type="ORF">SAMN04489834_0920</name>
</gene>
<keyword evidence="5" id="KW-1185">Reference proteome</keyword>
<evidence type="ECO:0000256" key="1">
    <source>
        <dbReference type="ARBA" id="ARBA00010088"/>
    </source>
</evidence>
<accession>A0A1H1PPW7</accession>
<dbReference type="OrthoDB" id="9796770at2"/>
<evidence type="ECO:0000259" key="3">
    <source>
        <dbReference type="Pfam" id="PF00561"/>
    </source>
</evidence>
<keyword evidence="2" id="KW-0378">Hydrolase</keyword>
<proteinExistence type="inferred from homology"/>
<name>A0A1H1PPW7_9MICO</name>
<dbReference type="InterPro" id="IPR000073">
    <property type="entry name" value="AB_hydrolase_1"/>
</dbReference>
<sequence length="435" mass="47804">MSTAAHATATGAEYTIADGILVRDHRITVPVDWGNPESGEGIEFFARELVDGARRHEKLPLLVYLQGGPGGKSPRPTGREGFLRAALDRFRVILPDQRGTGRSSAVTAHTMERFPGGEEGADYLRHFRADSIVRDLEALRAQVFGGERWWTLGQSYGGFLTLHYLSTAPEAIIASAVAGGLPSLEPSADEVYRRTYPRVLEKNERFYARFPGDRERVARVADAVAAGGVLLPDGDTLTVPRLQSLGLDLGMKPGADRLHWIFDEAWSDTAETRLSETFLSAVRARTAFDTNPLFAVLQESIYGGAPARWAAQRALAAHPQLDPSARPLHFTGEMMYPWMFEQIRALRPFQAAVERLMVREDPIELYSLPRLAANEVPVEAVVYHDDMYVDAGLSLQTAGRVGALNAWVTNEFEHDGLHGDGVAERLFGSLAARVG</sequence>
<dbReference type="STRING" id="412690.SAMN04489834_0920"/>
<feature type="domain" description="AB hydrolase-1" evidence="3">
    <location>
        <begin position="60"/>
        <end position="202"/>
    </location>
</feature>
<dbReference type="Pfam" id="PF00561">
    <property type="entry name" value="Abhydrolase_1"/>
    <property type="match status" value="1"/>
</dbReference>
<dbReference type="GO" id="GO:0006508">
    <property type="term" value="P:proteolysis"/>
    <property type="evidence" value="ECO:0007669"/>
    <property type="project" value="InterPro"/>
</dbReference>
<dbReference type="PANTHER" id="PTHR43248">
    <property type="entry name" value="2-SUCCINYL-6-HYDROXY-2,4-CYCLOHEXADIENE-1-CARBOXYLATE SYNTHASE"/>
    <property type="match status" value="1"/>
</dbReference>
<dbReference type="GO" id="GO:0004177">
    <property type="term" value="F:aminopeptidase activity"/>
    <property type="evidence" value="ECO:0007669"/>
    <property type="project" value="UniProtKB-EC"/>
</dbReference>
<dbReference type="Gene3D" id="3.40.50.1820">
    <property type="entry name" value="alpha/beta hydrolase"/>
    <property type="match status" value="1"/>
</dbReference>
<reference evidence="5" key="1">
    <citation type="submission" date="2016-10" db="EMBL/GenBank/DDBJ databases">
        <authorList>
            <person name="Varghese N."/>
            <person name="Submissions S."/>
        </authorList>
    </citation>
    <scope>NUCLEOTIDE SEQUENCE [LARGE SCALE GENOMIC DNA]</scope>
    <source>
        <strain evidence="5">DSM 21772</strain>
    </source>
</reference>
<evidence type="ECO:0000256" key="2">
    <source>
        <dbReference type="ARBA" id="ARBA00022801"/>
    </source>
</evidence>
<dbReference type="PANTHER" id="PTHR43248:SF2">
    <property type="entry name" value="PROLYL AMINOPEPTIDASE"/>
    <property type="match status" value="1"/>
</dbReference>
<dbReference type="InterPro" id="IPR029058">
    <property type="entry name" value="AB_hydrolase_fold"/>
</dbReference>
<dbReference type="EMBL" id="LT629742">
    <property type="protein sequence ID" value="SDS13144.1"/>
    <property type="molecule type" value="Genomic_DNA"/>
</dbReference>
<dbReference type="PRINTS" id="PR00793">
    <property type="entry name" value="PROAMNOPTASE"/>
</dbReference>
<dbReference type="InterPro" id="IPR051601">
    <property type="entry name" value="Serine_prot/Carboxylest_S33"/>
</dbReference>
<organism evidence="4 5">
    <name type="scientific">Microterricola viridarii</name>
    <dbReference type="NCBI Taxonomy" id="412690"/>
    <lineage>
        <taxon>Bacteria</taxon>
        <taxon>Bacillati</taxon>
        <taxon>Actinomycetota</taxon>
        <taxon>Actinomycetes</taxon>
        <taxon>Micrococcales</taxon>
        <taxon>Microbacteriaceae</taxon>
        <taxon>Microterricola</taxon>
    </lineage>
</organism>
<dbReference type="RefSeq" id="WP_083362999.1">
    <property type="nucleotide sequence ID" value="NZ_LT629742.1"/>
</dbReference>
<dbReference type="InterPro" id="IPR002410">
    <property type="entry name" value="Peptidase_S33"/>
</dbReference>
<protein>
    <submittedName>
        <fullName evidence="4">Proline iminopeptidase</fullName>
    </submittedName>
</protein>
<dbReference type="AlphaFoldDB" id="A0A1H1PPW7"/>